<proteinExistence type="predicted"/>
<organism evidence="1 2">
    <name type="scientific">Rhododendron griersonianum</name>
    <dbReference type="NCBI Taxonomy" id="479676"/>
    <lineage>
        <taxon>Eukaryota</taxon>
        <taxon>Viridiplantae</taxon>
        <taxon>Streptophyta</taxon>
        <taxon>Embryophyta</taxon>
        <taxon>Tracheophyta</taxon>
        <taxon>Spermatophyta</taxon>
        <taxon>Magnoliopsida</taxon>
        <taxon>eudicotyledons</taxon>
        <taxon>Gunneridae</taxon>
        <taxon>Pentapetalae</taxon>
        <taxon>asterids</taxon>
        <taxon>Ericales</taxon>
        <taxon>Ericaceae</taxon>
        <taxon>Ericoideae</taxon>
        <taxon>Rhodoreae</taxon>
        <taxon>Rhododendron</taxon>
    </lineage>
</organism>
<accession>A0AAV6LAG0</accession>
<comment type="caution">
    <text evidence="1">The sequence shown here is derived from an EMBL/GenBank/DDBJ whole genome shotgun (WGS) entry which is preliminary data.</text>
</comment>
<evidence type="ECO:0000313" key="2">
    <source>
        <dbReference type="Proteomes" id="UP000823749"/>
    </source>
</evidence>
<evidence type="ECO:0000313" key="1">
    <source>
        <dbReference type="EMBL" id="KAG5561767.1"/>
    </source>
</evidence>
<dbReference type="Proteomes" id="UP000823749">
    <property type="component" value="Chromosome 2"/>
</dbReference>
<sequence length="96" mass="11031">MVVLFAIQAPMRDDRVRETDAKKVDAVTPFYPPPKKKKNSWSKEGNTNELCYLHSLFNPIFLVNVLKAKDCFVGEIEVSIEDEEMVSKHEEYPIGD</sequence>
<gene>
    <name evidence="1" type="ORF">RHGRI_004716</name>
</gene>
<protein>
    <submittedName>
        <fullName evidence="1">Uncharacterized protein</fullName>
    </submittedName>
</protein>
<reference evidence="1" key="1">
    <citation type="submission" date="2020-08" db="EMBL/GenBank/DDBJ databases">
        <title>Plant Genome Project.</title>
        <authorList>
            <person name="Zhang R.-G."/>
        </authorList>
    </citation>
    <scope>NUCLEOTIDE SEQUENCE</scope>
    <source>
        <strain evidence="1">WSP0</strain>
        <tissue evidence="1">Leaf</tissue>
    </source>
</reference>
<keyword evidence="2" id="KW-1185">Reference proteome</keyword>
<dbReference type="EMBL" id="JACTNZ010000002">
    <property type="protein sequence ID" value="KAG5561767.1"/>
    <property type="molecule type" value="Genomic_DNA"/>
</dbReference>
<name>A0AAV6LAG0_9ERIC</name>
<dbReference type="AlphaFoldDB" id="A0AAV6LAG0"/>